<feature type="compositionally biased region" description="Basic and acidic residues" evidence="1">
    <location>
        <begin position="52"/>
        <end position="67"/>
    </location>
</feature>
<evidence type="ECO:0000256" key="2">
    <source>
        <dbReference type="SAM" id="Phobius"/>
    </source>
</evidence>
<keyword evidence="2" id="KW-0472">Membrane</keyword>
<feature type="compositionally biased region" description="Polar residues" evidence="1">
    <location>
        <begin position="223"/>
        <end position="239"/>
    </location>
</feature>
<dbReference type="PANTHER" id="PTHR36819:SF1">
    <property type="entry name" value="REGULATOR OF PHOSPHOLIPASE D SRF1"/>
    <property type="match status" value="1"/>
</dbReference>
<dbReference type="PANTHER" id="PTHR36819">
    <property type="entry name" value="REGULATOR OF PHOSPHOLIPASE D SRF1"/>
    <property type="match status" value="1"/>
</dbReference>
<evidence type="ECO:0000313" key="4">
    <source>
        <dbReference type="Proteomes" id="UP000053477"/>
    </source>
</evidence>
<proteinExistence type="predicted"/>
<feature type="region of interest" description="Disordered" evidence="1">
    <location>
        <begin position="172"/>
        <end position="239"/>
    </location>
</feature>
<dbReference type="Proteomes" id="UP000053477">
    <property type="component" value="Unassembled WGS sequence"/>
</dbReference>
<accession>A0A0H2S8H7</accession>
<name>A0A0H2S8H7_9AGAM</name>
<evidence type="ECO:0000313" key="3">
    <source>
        <dbReference type="EMBL" id="KLO20244.1"/>
    </source>
</evidence>
<evidence type="ECO:0000256" key="1">
    <source>
        <dbReference type="SAM" id="MobiDB-lite"/>
    </source>
</evidence>
<dbReference type="AlphaFoldDB" id="A0A0H2S8H7"/>
<feature type="transmembrane region" description="Helical" evidence="2">
    <location>
        <begin position="289"/>
        <end position="310"/>
    </location>
</feature>
<feature type="compositionally biased region" description="Low complexity" evidence="1">
    <location>
        <begin position="14"/>
        <end position="28"/>
    </location>
</feature>
<keyword evidence="2" id="KW-1133">Transmembrane helix</keyword>
<dbReference type="GO" id="GO:0000324">
    <property type="term" value="C:fungal-type vacuole"/>
    <property type="evidence" value="ECO:0007669"/>
    <property type="project" value="TreeGrafter"/>
</dbReference>
<feature type="transmembrane region" description="Helical" evidence="2">
    <location>
        <begin position="331"/>
        <end position="349"/>
    </location>
</feature>
<feature type="compositionally biased region" description="Basic and acidic residues" evidence="1">
    <location>
        <begin position="173"/>
        <end position="193"/>
    </location>
</feature>
<feature type="region of interest" description="Disordered" evidence="1">
    <location>
        <begin position="1"/>
        <end position="154"/>
    </location>
</feature>
<reference evidence="3 4" key="1">
    <citation type="submission" date="2015-04" db="EMBL/GenBank/DDBJ databases">
        <title>Complete genome sequence of Schizopora paradoxa KUC8140, a cosmopolitan wood degrader in East Asia.</title>
        <authorList>
            <consortium name="DOE Joint Genome Institute"/>
            <person name="Min B."/>
            <person name="Park H."/>
            <person name="Jang Y."/>
            <person name="Kim J.-J."/>
            <person name="Kim K.H."/>
            <person name="Pangilinan J."/>
            <person name="Lipzen A."/>
            <person name="Riley R."/>
            <person name="Grigoriev I.V."/>
            <person name="Spatafora J.W."/>
            <person name="Choi I.-G."/>
        </authorList>
    </citation>
    <scope>NUCLEOTIDE SEQUENCE [LARGE SCALE GENOMIC DNA]</scope>
    <source>
        <strain evidence="3 4">KUC8140</strain>
    </source>
</reference>
<dbReference type="InParanoid" id="A0A0H2S8H7"/>
<dbReference type="GO" id="GO:0071944">
    <property type="term" value="C:cell periphery"/>
    <property type="evidence" value="ECO:0007669"/>
    <property type="project" value="TreeGrafter"/>
</dbReference>
<gene>
    <name evidence="3" type="ORF">SCHPADRAFT_842576</name>
</gene>
<keyword evidence="4" id="KW-1185">Reference proteome</keyword>
<organism evidence="3 4">
    <name type="scientific">Schizopora paradoxa</name>
    <dbReference type="NCBI Taxonomy" id="27342"/>
    <lineage>
        <taxon>Eukaryota</taxon>
        <taxon>Fungi</taxon>
        <taxon>Dikarya</taxon>
        <taxon>Basidiomycota</taxon>
        <taxon>Agaricomycotina</taxon>
        <taxon>Agaricomycetes</taxon>
        <taxon>Hymenochaetales</taxon>
        <taxon>Schizoporaceae</taxon>
        <taxon>Schizopora</taxon>
    </lineage>
</organism>
<feature type="transmembrane region" description="Helical" evidence="2">
    <location>
        <begin position="435"/>
        <end position="457"/>
    </location>
</feature>
<dbReference type="InterPro" id="IPR037737">
    <property type="entry name" value="Srf1"/>
</dbReference>
<dbReference type="EMBL" id="KQ085883">
    <property type="protein sequence ID" value="KLO20244.1"/>
    <property type="molecule type" value="Genomic_DNA"/>
</dbReference>
<feature type="compositionally biased region" description="Polar residues" evidence="1">
    <location>
        <begin position="78"/>
        <end position="98"/>
    </location>
</feature>
<sequence>MASQSVDHAPNGLSSATASSSRSQISLANTRSIRSHAGGTSKFRAIVTEPPWARDEPPSPAESHSEHPTPSAPVLQVRPSTSAASEGGSISTATQTATKPAFEQRGGTSWWTFNRKPGQPSVHTQDNPNDSEPIPNTSTKLNWPILNPANAGKWTRPFRERSRTWLSNAPHFLNEKRRSNDTEKEERDEEYPRRTSGGESSELEDRPHWNLQLPPPPREEDFTLTQSRTPGWQTPWTARTSLPANSLTSAAIRLQEGPGHHDSDDEDEERSKWYIRRKRLRAFILNNNYVPLLFRIINIAFATASLVVAIQIRHQEKKFNIMGAVGSSPTLVIIFAPLTLFHVMIAVYLEYFGRPLGLWRTSMKLIHTLSDTFFVCAWSAALALCFDNYFTSVIGCAPVSESSWYNQLPRPVPQDIPNLGRAEGQPGDYICDHQVVLIALVFIGLIMYCSNLFISLFRIFEKVKYHPITYG</sequence>
<dbReference type="OrthoDB" id="1436450at2759"/>
<protein>
    <submittedName>
        <fullName evidence="3">Uncharacterized protein</fullName>
    </submittedName>
</protein>
<keyword evidence="2" id="KW-0812">Transmembrane</keyword>
<feature type="compositionally biased region" description="Polar residues" evidence="1">
    <location>
        <begin position="121"/>
        <end position="141"/>
    </location>
</feature>